<dbReference type="PROSITE" id="PS51886">
    <property type="entry name" value="TLDC"/>
    <property type="match status" value="1"/>
</dbReference>
<dbReference type="Proteomes" id="UP000663844">
    <property type="component" value="Unassembled WGS sequence"/>
</dbReference>
<gene>
    <name evidence="4" type="ORF">JYZ213_LOCUS13761</name>
    <name evidence="5" type="ORF">OXD698_LOCUS30532</name>
</gene>
<dbReference type="InterPro" id="IPR045068">
    <property type="entry name" value="BACURD1-3"/>
</dbReference>
<evidence type="ECO:0000256" key="1">
    <source>
        <dbReference type="SAM" id="Coils"/>
    </source>
</evidence>
<feature type="domain" description="TLDc" evidence="3">
    <location>
        <begin position="202"/>
        <end position="372"/>
    </location>
</feature>
<dbReference type="SMART" id="SM00225">
    <property type="entry name" value="BTB"/>
    <property type="match status" value="1"/>
</dbReference>
<name>A0A814DS57_9BILA</name>
<feature type="coiled-coil region" evidence="1">
    <location>
        <begin position="44"/>
        <end position="71"/>
    </location>
</feature>
<dbReference type="AlphaFoldDB" id="A0A814DS57"/>
<dbReference type="CDD" id="cd18316">
    <property type="entry name" value="BTB_POZ_KCTD-like"/>
    <property type="match status" value="1"/>
</dbReference>
<dbReference type="Proteomes" id="UP000663845">
    <property type="component" value="Unassembled WGS sequence"/>
</dbReference>
<evidence type="ECO:0000313" key="6">
    <source>
        <dbReference type="Proteomes" id="UP000663845"/>
    </source>
</evidence>
<dbReference type="PANTHER" id="PTHR11145:SF8">
    <property type="entry name" value="RE57120P"/>
    <property type="match status" value="1"/>
</dbReference>
<dbReference type="NCBIfam" id="NF038124">
    <property type="entry name" value="PEP_CTERM_TLD_A"/>
    <property type="match status" value="1"/>
</dbReference>
<dbReference type="InterPro" id="IPR000210">
    <property type="entry name" value="BTB/POZ_dom"/>
</dbReference>
<dbReference type="Pfam" id="PF07534">
    <property type="entry name" value="TLD"/>
    <property type="match status" value="1"/>
</dbReference>
<evidence type="ECO:0000313" key="5">
    <source>
        <dbReference type="EMBL" id="CAF4018206.1"/>
    </source>
</evidence>
<feature type="domain" description="BTB" evidence="2">
    <location>
        <begin position="82"/>
        <end position="152"/>
    </location>
</feature>
<dbReference type="SUPFAM" id="SSF54695">
    <property type="entry name" value="POZ domain"/>
    <property type="match status" value="1"/>
</dbReference>
<protein>
    <recommendedName>
        <fullName evidence="7">TLDc domain-containing protein</fullName>
    </recommendedName>
</protein>
<dbReference type="InterPro" id="IPR011333">
    <property type="entry name" value="SKP1/BTB/POZ_sf"/>
</dbReference>
<comment type="caution">
    <text evidence="4">The sequence shown here is derived from an EMBL/GenBank/DDBJ whole genome shotgun (WGS) entry which is preliminary data.</text>
</comment>
<dbReference type="InterPro" id="IPR003131">
    <property type="entry name" value="T1-type_BTB"/>
</dbReference>
<dbReference type="SMART" id="SM00584">
    <property type="entry name" value="TLDc"/>
    <property type="match status" value="1"/>
</dbReference>
<reference evidence="4" key="1">
    <citation type="submission" date="2021-02" db="EMBL/GenBank/DDBJ databases">
        <authorList>
            <person name="Nowell W R."/>
        </authorList>
    </citation>
    <scope>NUCLEOTIDE SEQUENCE</scope>
</reference>
<dbReference type="PROSITE" id="PS50097">
    <property type="entry name" value="BTB"/>
    <property type="match status" value="1"/>
</dbReference>
<dbReference type="EMBL" id="CAJNOG010000111">
    <property type="protein sequence ID" value="CAF0959551.1"/>
    <property type="molecule type" value="Genomic_DNA"/>
</dbReference>
<organism evidence="4 6">
    <name type="scientific">Adineta steineri</name>
    <dbReference type="NCBI Taxonomy" id="433720"/>
    <lineage>
        <taxon>Eukaryota</taxon>
        <taxon>Metazoa</taxon>
        <taxon>Spiralia</taxon>
        <taxon>Gnathifera</taxon>
        <taxon>Rotifera</taxon>
        <taxon>Eurotatoria</taxon>
        <taxon>Bdelloidea</taxon>
        <taxon>Adinetida</taxon>
        <taxon>Adinetidae</taxon>
        <taxon>Adineta</taxon>
    </lineage>
</organism>
<evidence type="ECO:0000259" key="2">
    <source>
        <dbReference type="PROSITE" id="PS50097"/>
    </source>
</evidence>
<proteinExistence type="predicted"/>
<evidence type="ECO:0000313" key="4">
    <source>
        <dbReference type="EMBL" id="CAF0959551.1"/>
    </source>
</evidence>
<evidence type="ECO:0000259" key="3">
    <source>
        <dbReference type="PROSITE" id="PS51886"/>
    </source>
</evidence>
<keyword evidence="1" id="KW-0175">Coiled coil</keyword>
<dbReference type="PANTHER" id="PTHR11145">
    <property type="entry name" value="BTB/POZ DOMAIN-CONTAINING ADAPTER FOR CUL3-MEDIATED RHOA DEGRADATION PROTEIN FAMILY MEMBER"/>
    <property type="match status" value="1"/>
</dbReference>
<dbReference type="Pfam" id="PF02214">
    <property type="entry name" value="BTB_2"/>
    <property type="match status" value="1"/>
</dbReference>
<accession>A0A814DS57</accession>
<evidence type="ECO:0008006" key="7">
    <source>
        <dbReference type="Google" id="ProtNLM"/>
    </source>
</evidence>
<dbReference type="InterPro" id="IPR006571">
    <property type="entry name" value="TLDc_dom"/>
</dbReference>
<dbReference type="GO" id="GO:0051260">
    <property type="term" value="P:protein homooligomerization"/>
    <property type="evidence" value="ECO:0007669"/>
    <property type="project" value="InterPro"/>
</dbReference>
<sequence length="372" mass="42986">MESNLDSIRDNTKQLRIRFEKVREDIIKKLNECNDYLRLTEKLCDQAIQINGDLENKLANVSNEEKEWQDIKRKLSTTSIRGKVILDVGGSKYTTSVDTLTSEKDTFFTALFSKQWNVERDPNDNSVFIDRNGELFKHILEYLRTDSIPNDVMTNESLRQLLIKEAEYFRLHKLIYILTKPGRKREQEEERFSIDKDFPNTTLLKPEHKVKLNEFYGKSNQKWELIYKTTRDGFTANAFHVRCDNEGPTMTIIRSSNDCIFGGYTSVSWASSEGYQKDKTAFLFTLTNPHNIPPTKYNIKPDRVAYAVHHKSNFGPVFGGGFDIYISDSSSKNNCNYSNFSHSYDDTTGYGIDTFTGAKNFTTSEIEVYKLA</sequence>
<dbReference type="Gene3D" id="3.30.710.10">
    <property type="entry name" value="Potassium Channel Kv1.1, Chain A"/>
    <property type="match status" value="1"/>
</dbReference>
<dbReference type="EMBL" id="CAJOAZ010003607">
    <property type="protein sequence ID" value="CAF4018206.1"/>
    <property type="molecule type" value="Genomic_DNA"/>
</dbReference>